<sequence length="565" mass="58050">MRASRCGAAVRAARAVRWGALAALLALAGCATIPSSGPVAAGLSDLTQAEQQVQYTPPGPVAGATQEDLVQGFLYAATSPSDDYSVAREFLTAEYAAQWDPSFGVLVFEGGRPFRSDGDTAGVLSLSAVAKVDAQGSMLPVQPGASTEMRFEFERVGEEWRISSAPAGVILDSSTFTEIWSSHQLYFVGPGNVLVPETRWYPNRPSLATELVAALLEGPGEPLAQVVTSGFPAGTELVGNSVQVDEGTARIDLSGAMLEAGPLATGSARAQLRATLQSVRGVSGVELFVDGAPLRETPEGEGGAPRQVGQLSDPVVLIGEEFGPIVSGELRPLDGFGATVAGFDPLAITLSPGGQSAAMLDPDGVTLLEDDRALPVDDRPELLPPSFDLLGYVWTVSAAEPAVLRVTGSSDGGAAEIPAPWLSGREVAAVRVSPDGARIAALVAGDGGSQVLVAGVIRDENGVPVGTTQEAEVQLWAAGAPVDLDWMGQLRFATLTREGGASKVTFAGPGQFASPQGSVPQGVELSGGGGRTQLRVLSADGGLFAPQSGGWQSTEDDVALLAKRG</sequence>
<dbReference type="OrthoDB" id="3226781at2"/>
<reference evidence="3 4" key="1">
    <citation type="journal article" date="2017" name="New Microbes New Infect">
        <title>Genome sequence of 'Leucobacter massiliensis' sp. nov. isolated from human pharynx after travel to the 2014 Hajj.</title>
        <authorList>
            <person name="Leangapichart T."/>
            <person name="Gautret P."/>
            <person name="Nguyen T.T."/>
            <person name="Armstrong N."/>
            <person name="Rolain J.M."/>
        </authorList>
    </citation>
    <scope>NUCLEOTIDE SEQUENCE [LARGE SCALE GENOMIC DNA]</scope>
    <source>
        <strain evidence="3 4">122RC15</strain>
    </source>
</reference>
<name>A0A2S9QLZ2_9MICO</name>
<dbReference type="SMART" id="SM00909">
    <property type="entry name" value="Germane"/>
    <property type="match status" value="1"/>
</dbReference>
<protein>
    <recommendedName>
        <fullName evidence="2">GerMN domain-containing protein</fullName>
    </recommendedName>
</protein>
<feature type="domain" description="GerMN" evidence="2">
    <location>
        <begin position="208"/>
        <end position="298"/>
    </location>
</feature>
<dbReference type="Pfam" id="PF10646">
    <property type="entry name" value="Germane"/>
    <property type="match status" value="1"/>
</dbReference>
<dbReference type="InterPro" id="IPR018910">
    <property type="entry name" value="LpqB_C"/>
</dbReference>
<dbReference type="Pfam" id="PF10647">
    <property type="entry name" value="Gmad1"/>
    <property type="match status" value="1"/>
</dbReference>
<comment type="caution">
    <text evidence="3">The sequence shown here is derived from an EMBL/GenBank/DDBJ whole genome shotgun (WGS) entry which is preliminary data.</text>
</comment>
<dbReference type="Proteomes" id="UP000238650">
    <property type="component" value="Unassembled WGS sequence"/>
</dbReference>
<accession>A0A2S9QLZ2</accession>
<dbReference type="Pfam" id="PF25976">
    <property type="entry name" value="LpqB_N"/>
    <property type="match status" value="1"/>
</dbReference>
<dbReference type="AlphaFoldDB" id="A0A2S9QLZ2"/>
<evidence type="ECO:0000259" key="2">
    <source>
        <dbReference type="SMART" id="SM00909"/>
    </source>
</evidence>
<keyword evidence="1" id="KW-0732">Signal</keyword>
<feature type="chain" id="PRO_5015772020" description="GerMN domain-containing protein" evidence="1">
    <location>
        <begin position="23"/>
        <end position="565"/>
    </location>
</feature>
<organism evidence="3 4">
    <name type="scientific">Leucobacter massiliensis</name>
    <dbReference type="NCBI Taxonomy" id="1686285"/>
    <lineage>
        <taxon>Bacteria</taxon>
        <taxon>Bacillati</taxon>
        <taxon>Actinomycetota</taxon>
        <taxon>Actinomycetes</taxon>
        <taxon>Micrococcales</taxon>
        <taxon>Microbacteriaceae</taxon>
        <taxon>Leucobacter</taxon>
    </lineage>
</organism>
<gene>
    <name evidence="3" type="ORF">B4915_11340</name>
</gene>
<dbReference type="EMBL" id="MWZD01000018">
    <property type="protein sequence ID" value="PRI10619.1"/>
    <property type="molecule type" value="Genomic_DNA"/>
</dbReference>
<evidence type="ECO:0000256" key="1">
    <source>
        <dbReference type="SAM" id="SignalP"/>
    </source>
</evidence>
<keyword evidence="4" id="KW-1185">Reference proteome</keyword>
<feature type="signal peptide" evidence="1">
    <location>
        <begin position="1"/>
        <end position="22"/>
    </location>
</feature>
<proteinExistence type="predicted"/>
<dbReference type="PROSITE" id="PS51257">
    <property type="entry name" value="PROKAR_LIPOPROTEIN"/>
    <property type="match status" value="1"/>
</dbReference>
<evidence type="ECO:0000313" key="4">
    <source>
        <dbReference type="Proteomes" id="UP000238650"/>
    </source>
</evidence>
<dbReference type="InterPro" id="IPR019606">
    <property type="entry name" value="GerMN"/>
</dbReference>
<evidence type="ECO:0000313" key="3">
    <source>
        <dbReference type="EMBL" id="PRI10619.1"/>
    </source>
</evidence>
<dbReference type="InterPro" id="IPR059026">
    <property type="entry name" value="LpqB_N"/>
</dbReference>